<evidence type="ECO:0000256" key="1">
    <source>
        <dbReference type="SAM" id="MobiDB-lite"/>
    </source>
</evidence>
<dbReference type="EMBL" id="JABFTP020000124">
    <property type="protein sequence ID" value="KAL3279550.1"/>
    <property type="molecule type" value="Genomic_DNA"/>
</dbReference>
<gene>
    <name evidence="2" type="ORF">HHI36_017057</name>
</gene>
<reference evidence="2 3" key="1">
    <citation type="journal article" date="2021" name="BMC Biol.">
        <title>Horizontally acquired antibacterial genes associated with adaptive radiation of ladybird beetles.</title>
        <authorList>
            <person name="Li H.S."/>
            <person name="Tang X.F."/>
            <person name="Huang Y.H."/>
            <person name="Xu Z.Y."/>
            <person name="Chen M.L."/>
            <person name="Du X.Y."/>
            <person name="Qiu B.Y."/>
            <person name="Chen P.T."/>
            <person name="Zhang W."/>
            <person name="Slipinski A."/>
            <person name="Escalona H.E."/>
            <person name="Waterhouse R.M."/>
            <person name="Zwick A."/>
            <person name="Pang H."/>
        </authorList>
    </citation>
    <scope>NUCLEOTIDE SEQUENCE [LARGE SCALE GENOMIC DNA]</scope>
    <source>
        <strain evidence="2">SYSU2018</strain>
    </source>
</reference>
<comment type="caution">
    <text evidence="2">The sequence shown here is derived from an EMBL/GenBank/DDBJ whole genome shotgun (WGS) entry which is preliminary data.</text>
</comment>
<feature type="region of interest" description="Disordered" evidence="1">
    <location>
        <begin position="108"/>
        <end position="127"/>
    </location>
</feature>
<evidence type="ECO:0000313" key="3">
    <source>
        <dbReference type="Proteomes" id="UP001516400"/>
    </source>
</evidence>
<proteinExistence type="predicted"/>
<keyword evidence="3" id="KW-1185">Reference proteome</keyword>
<sequence>MMAHEFYNDRILHPSRLSVARNLFGVQRDLNCDRFIPCRANNNWQTNFAVIPDSNKNLQISKKSRDNGENNRDSSVYNVLLRNEILQENNEDVKSQCDDRQILTPTKSRNLFKYGTPKKMSRRPLTQSAIIDEILREDGETESKLSDQGSETYRFRGTQSFEESSRSDSEEENLPVAEFRCFMRRNKVTKGLKSNNNRVRRQVQIILTVHRRERATMLNLPRKLNRNIGEHLNMDVEKVAGNEASTSFSTRRGAAKYVQQKKETIEDTIHFLSEKYLQKP</sequence>
<accession>A0ABD2NLQ7</accession>
<feature type="region of interest" description="Disordered" evidence="1">
    <location>
        <begin position="139"/>
        <end position="170"/>
    </location>
</feature>
<name>A0ABD2NLQ7_9CUCU</name>
<evidence type="ECO:0000313" key="2">
    <source>
        <dbReference type="EMBL" id="KAL3279550.1"/>
    </source>
</evidence>
<organism evidence="2 3">
    <name type="scientific">Cryptolaemus montrouzieri</name>
    <dbReference type="NCBI Taxonomy" id="559131"/>
    <lineage>
        <taxon>Eukaryota</taxon>
        <taxon>Metazoa</taxon>
        <taxon>Ecdysozoa</taxon>
        <taxon>Arthropoda</taxon>
        <taxon>Hexapoda</taxon>
        <taxon>Insecta</taxon>
        <taxon>Pterygota</taxon>
        <taxon>Neoptera</taxon>
        <taxon>Endopterygota</taxon>
        <taxon>Coleoptera</taxon>
        <taxon>Polyphaga</taxon>
        <taxon>Cucujiformia</taxon>
        <taxon>Coccinelloidea</taxon>
        <taxon>Coccinellidae</taxon>
        <taxon>Scymninae</taxon>
        <taxon>Scymnini</taxon>
        <taxon>Cryptolaemus</taxon>
    </lineage>
</organism>
<dbReference type="Proteomes" id="UP001516400">
    <property type="component" value="Unassembled WGS sequence"/>
</dbReference>
<dbReference type="AlphaFoldDB" id="A0ABD2NLQ7"/>
<protein>
    <submittedName>
        <fullName evidence="2">Uncharacterized protein</fullName>
    </submittedName>
</protein>